<protein>
    <recommendedName>
        <fullName evidence="4">Mce-associated membrane protein</fullName>
    </recommendedName>
</protein>
<evidence type="ECO:0008006" key="4">
    <source>
        <dbReference type="Google" id="ProtNLM"/>
    </source>
</evidence>
<dbReference type="RefSeq" id="WP_123661854.1">
    <property type="nucleotide sequence ID" value="NZ_RJKE01000001.1"/>
</dbReference>
<accession>A0A3N1CNJ7</accession>
<gene>
    <name evidence="2" type="ORF">EDD29_0375</name>
</gene>
<keyword evidence="1" id="KW-0732">Signal</keyword>
<name>A0A3N1CNJ7_9ACTN</name>
<organism evidence="2 3">
    <name type="scientific">Actinocorallia herbida</name>
    <dbReference type="NCBI Taxonomy" id="58109"/>
    <lineage>
        <taxon>Bacteria</taxon>
        <taxon>Bacillati</taxon>
        <taxon>Actinomycetota</taxon>
        <taxon>Actinomycetes</taxon>
        <taxon>Streptosporangiales</taxon>
        <taxon>Thermomonosporaceae</taxon>
        <taxon>Actinocorallia</taxon>
    </lineage>
</organism>
<sequence length="162" mass="16928">MRPVLACLLLATACSNAAAGIFQPSGTGEPVVPSPDQRAAVVAAYLDFHRAFQTALGGNDATGLPAVTAEPLTSRLTEVVRSQERRSVVRRTHTAVNPRIAWIKGGTAHIVDCVSSPGFTTFDAGSGKRRGPAARPEQAVLNTRLVLDGTWKVASIRAGGPC</sequence>
<comment type="caution">
    <text evidence="2">The sequence shown here is derived from an EMBL/GenBank/DDBJ whole genome shotgun (WGS) entry which is preliminary data.</text>
</comment>
<dbReference type="EMBL" id="RJKE01000001">
    <property type="protein sequence ID" value="ROO82890.1"/>
    <property type="molecule type" value="Genomic_DNA"/>
</dbReference>
<feature type="chain" id="PRO_5017935771" description="Mce-associated membrane protein" evidence="1">
    <location>
        <begin position="20"/>
        <end position="162"/>
    </location>
</feature>
<feature type="signal peptide" evidence="1">
    <location>
        <begin position="1"/>
        <end position="19"/>
    </location>
</feature>
<dbReference type="Proteomes" id="UP000272400">
    <property type="component" value="Unassembled WGS sequence"/>
</dbReference>
<keyword evidence="3" id="KW-1185">Reference proteome</keyword>
<proteinExistence type="predicted"/>
<evidence type="ECO:0000256" key="1">
    <source>
        <dbReference type="SAM" id="SignalP"/>
    </source>
</evidence>
<evidence type="ECO:0000313" key="2">
    <source>
        <dbReference type="EMBL" id="ROO82890.1"/>
    </source>
</evidence>
<dbReference type="AlphaFoldDB" id="A0A3N1CNJ7"/>
<evidence type="ECO:0000313" key="3">
    <source>
        <dbReference type="Proteomes" id="UP000272400"/>
    </source>
</evidence>
<reference evidence="2 3" key="1">
    <citation type="submission" date="2018-11" db="EMBL/GenBank/DDBJ databases">
        <title>Sequencing the genomes of 1000 actinobacteria strains.</title>
        <authorList>
            <person name="Klenk H.-P."/>
        </authorList>
    </citation>
    <scope>NUCLEOTIDE SEQUENCE [LARGE SCALE GENOMIC DNA]</scope>
    <source>
        <strain evidence="2 3">DSM 44254</strain>
    </source>
</reference>